<gene>
    <name evidence="1" type="ORF">DCAR_004385</name>
    <name evidence="2" type="ORF">DCAR_0104734</name>
</gene>
<proteinExistence type="predicted"/>
<organism evidence="1">
    <name type="scientific">Daucus carota subsp. sativus</name>
    <name type="common">Carrot</name>
    <dbReference type="NCBI Taxonomy" id="79200"/>
    <lineage>
        <taxon>Eukaryota</taxon>
        <taxon>Viridiplantae</taxon>
        <taxon>Streptophyta</taxon>
        <taxon>Embryophyta</taxon>
        <taxon>Tracheophyta</taxon>
        <taxon>Spermatophyta</taxon>
        <taxon>Magnoliopsida</taxon>
        <taxon>eudicotyledons</taxon>
        <taxon>Gunneridae</taxon>
        <taxon>Pentapetalae</taxon>
        <taxon>asterids</taxon>
        <taxon>campanulids</taxon>
        <taxon>Apiales</taxon>
        <taxon>Apiaceae</taxon>
        <taxon>Apioideae</taxon>
        <taxon>Scandiceae</taxon>
        <taxon>Daucinae</taxon>
        <taxon>Daucus</taxon>
        <taxon>Daucus sect. Daucus</taxon>
    </lineage>
</organism>
<dbReference type="EMBL" id="LNRQ01000001">
    <property type="protein sequence ID" value="KZN11729.1"/>
    <property type="molecule type" value="Genomic_DNA"/>
</dbReference>
<evidence type="ECO:0000313" key="2">
    <source>
        <dbReference type="EMBL" id="WOG85543.1"/>
    </source>
</evidence>
<keyword evidence="3" id="KW-1185">Reference proteome</keyword>
<reference evidence="2" key="2">
    <citation type="submission" date="2022-03" db="EMBL/GenBank/DDBJ databases">
        <title>Draft title - Genomic analysis of global carrot germplasm unveils the trajectory of domestication and the origin of high carotenoid orange carrot.</title>
        <authorList>
            <person name="Iorizzo M."/>
            <person name="Ellison S."/>
            <person name="Senalik D."/>
            <person name="Macko-Podgorni A."/>
            <person name="Grzebelus D."/>
            <person name="Bostan H."/>
            <person name="Rolling W."/>
            <person name="Curaba J."/>
            <person name="Simon P."/>
        </authorList>
    </citation>
    <scope>NUCLEOTIDE SEQUENCE</scope>
    <source>
        <tissue evidence="2">Leaf</tissue>
    </source>
</reference>
<dbReference type="Proteomes" id="UP000077755">
    <property type="component" value="Chromosome 1"/>
</dbReference>
<name>A0A166J2N9_DAUCS</name>
<dbReference type="Gramene" id="KZN11729">
    <property type="protein sequence ID" value="KZN11729"/>
    <property type="gene ID" value="DCAR_004385"/>
</dbReference>
<dbReference type="EMBL" id="CP093343">
    <property type="protein sequence ID" value="WOG85543.1"/>
    <property type="molecule type" value="Genomic_DNA"/>
</dbReference>
<protein>
    <submittedName>
        <fullName evidence="1">Uncharacterized protein</fullName>
    </submittedName>
</protein>
<sequence length="62" mass="6432">MILFAISALHTEAAVSRIPAAIYATENGGAHTDFVIGCNNCPSGNCCFCSAYRGVLVCNSCC</sequence>
<dbReference type="AlphaFoldDB" id="A0A166J2N9"/>
<reference evidence="1" key="1">
    <citation type="journal article" date="2016" name="Nat. Genet.">
        <title>A high-quality carrot genome assembly provides new insights into carotenoid accumulation and asterid genome evolution.</title>
        <authorList>
            <person name="Iorizzo M."/>
            <person name="Ellison S."/>
            <person name="Senalik D."/>
            <person name="Zeng P."/>
            <person name="Satapoomin P."/>
            <person name="Huang J."/>
            <person name="Bowman M."/>
            <person name="Iovene M."/>
            <person name="Sanseverino W."/>
            <person name="Cavagnaro P."/>
            <person name="Yildiz M."/>
            <person name="Macko-Podgorni A."/>
            <person name="Moranska E."/>
            <person name="Grzebelus E."/>
            <person name="Grzebelus D."/>
            <person name="Ashrafi H."/>
            <person name="Zheng Z."/>
            <person name="Cheng S."/>
            <person name="Spooner D."/>
            <person name="Van Deynze A."/>
            <person name="Simon P."/>
        </authorList>
    </citation>
    <scope>NUCLEOTIDE SEQUENCE [LARGE SCALE GENOMIC DNA]</scope>
    <source>
        <tissue evidence="1">Leaf</tissue>
    </source>
</reference>
<evidence type="ECO:0000313" key="1">
    <source>
        <dbReference type="EMBL" id="KZN11729.1"/>
    </source>
</evidence>
<accession>A0A166J2N9</accession>
<evidence type="ECO:0000313" key="3">
    <source>
        <dbReference type="Proteomes" id="UP000077755"/>
    </source>
</evidence>